<dbReference type="KEGG" id="apak:AP3564_16945"/>
<dbReference type="AlphaFoldDB" id="A0A223E8X9"/>
<protein>
    <submittedName>
        <fullName evidence="2">Uncharacterized protein</fullName>
    </submittedName>
</protein>
<feature type="coiled-coil region" evidence="1">
    <location>
        <begin position="7"/>
        <end position="34"/>
    </location>
</feature>
<gene>
    <name evidence="2" type="ORF">AP3564_16945</name>
</gene>
<dbReference type="Proteomes" id="UP000214606">
    <property type="component" value="Chromosome"/>
</dbReference>
<name>A0A223E8X9_9BACI</name>
<evidence type="ECO:0000313" key="3">
    <source>
        <dbReference type="Proteomes" id="UP000214606"/>
    </source>
</evidence>
<evidence type="ECO:0000313" key="2">
    <source>
        <dbReference type="EMBL" id="ASS91699.1"/>
    </source>
</evidence>
<keyword evidence="1" id="KW-0175">Coiled coil</keyword>
<accession>A0A223E8X9</accession>
<sequence length="75" mass="9011">MSSFIEKQEALKKLQEIEKQIDLLEQQLTQNIDKEIHRTKQAVSNFIENGEEKMNKFEKMCVERKFVRSLRKKVV</sequence>
<reference evidence="2 3" key="1">
    <citation type="submission" date="2016-10" db="EMBL/GenBank/DDBJ databases">
        <title>The whole genome sequencing and assembly of Aeribacillus pallidus KCTC3564 strain.</title>
        <authorList>
            <person name="Lee Y.-J."/>
            <person name="Park M.-K."/>
            <person name="Yi H."/>
            <person name="Bahn Y.-S."/>
            <person name="Kim J.F."/>
            <person name="Lee D.-W."/>
        </authorList>
    </citation>
    <scope>NUCLEOTIDE SEQUENCE [LARGE SCALE GENOMIC DNA]</scope>
    <source>
        <strain evidence="2 3">KCTC3564</strain>
    </source>
</reference>
<dbReference type="RefSeq" id="WP_094246114.1">
    <property type="nucleotide sequence ID" value="NZ_CP017703.1"/>
</dbReference>
<proteinExistence type="predicted"/>
<organism evidence="2 3">
    <name type="scientific">Aeribacillus pallidus</name>
    <dbReference type="NCBI Taxonomy" id="33936"/>
    <lineage>
        <taxon>Bacteria</taxon>
        <taxon>Bacillati</taxon>
        <taxon>Bacillota</taxon>
        <taxon>Bacilli</taxon>
        <taxon>Bacillales</taxon>
        <taxon>Bacillaceae</taxon>
        <taxon>Aeribacillus</taxon>
    </lineage>
</organism>
<dbReference type="EMBL" id="CP017703">
    <property type="protein sequence ID" value="ASS91699.1"/>
    <property type="molecule type" value="Genomic_DNA"/>
</dbReference>
<evidence type="ECO:0000256" key="1">
    <source>
        <dbReference type="SAM" id="Coils"/>
    </source>
</evidence>